<comment type="similarity">
    <text evidence="1 2">Belongs to the short-chain dehydrogenases/reductases (SDR) family.</text>
</comment>
<proteinExistence type="inferred from homology"/>
<dbReference type="PANTHER" id="PTHR42760">
    <property type="entry name" value="SHORT-CHAIN DEHYDROGENASES/REDUCTASES FAMILY MEMBER"/>
    <property type="match status" value="1"/>
</dbReference>
<comment type="caution">
    <text evidence="3">The sequence shown here is derived from an EMBL/GenBank/DDBJ whole genome shotgun (WGS) entry which is preliminary data.</text>
</comment>
<keyword evidence="4" id="KW-1185">Reference proteome</keyword>
<dbReference type="PRINTS" id="PR00081">
    <property type="entry name" value="GDHRDH"/>
</dbReference>
<name>A0ABT4XNA2_9RHOB</name>
<dbReference type="PRINTS" id="PR00080">
    <property type="entry name" value="SDRFAMILY"/>
</dbReference>
<gene>
    <name evidence="3" type="ORF">PFY00_01655</name>
</gene>
<accession>A0ABT4XNA2</accession>
<sequence length="272" mass="29100">MSFAGKTAFVTGAGQGIGQALVRQLAKRGVQVCVVDLDSVSAENTASEIGGISLTCDVSKASELESAIETAREKLGQIDMVISNAGFAHGALDGPASADDQQWQMSWDVHVMAHLRACRAVLPEMLERGEGWLISVASAAGLLSQIGDAPYSATKHAAVSLAQSLAIEHGHQGIRVSTVCPLYVATPLLGYDADQPNDRPNDRVLTAAEVAATIVQGIEEERFMILPHPEAAAHFQRRAADTDRWIKGMQRLRGDAFESGNPQHFVDLHRLI</sequence>
<organism evidence="3 4">
    <name type="scientific">Thalassococcus lentus</name>
    <dbReference type="NCBI Taxonomy" id="1210524"/>
    <lineage>
        <taxon>Bacteria</taxon>
        <taxon>Pseudomonadati</taxon>
        <taxon>Pseudomonadota</taxon>
        <taxon>Alphaproteobacteria</taxon>
        <taxon>Rhodobacterales</taxon>
        <taxon>Roseobacteraceae</taxon>
        <taxon>Thalassococcus</taxon>
    </lineage>
</organism>
<dbReference type="InterPro" id="IPR002347">
    <property type="entry name" value="SDR_fam"/>
</dbReference>
<evidence type="ECO:0000313" key="4">
    <source>
        <dbReference type="Proteomes" id="UP001210720"/>
    </source>
</evidence>
<dbReference type="Pfam" id="PF00106">
    <property type="entry name" value="adh_short"/>
    <property type="match status" value="1"/>
</dbReference>
<protein>
    <submittedName>
        <fullName evidence="3">SDR family NAD(P)-dependent oxidoreductase</fullName>
    </submittedName>
</protein>
<dbReference type="SUPFAM" id="SSF51735">
    <property type="entry name" value="NAD(P)-binding Rossmann-fold domains"/>
    <property type="match status" value="1"/>
</dbReference>
<dbReference type="EMBL" id="JAQIOY010000001">
    <property type="protein sequence ID" value="MDA7423421.1"/>
    <property type="molecule type" value="Genomic_DNA"/>
</dbReference>
<dbReference type="Gene3D" id="3.40.50.720">
    <property type="entry name" value="NAD(P)-binding Rossmann-like Domain"/>
    <property type="match status" value="1"/>
</dbReference>
<evidence type="ECO:0000313" key="3">
    <source>
        <dbReference type="EMBL" id="MDA7423421.1"/>
    </source>
</evidence>
<dbReference type="RefSeq" id="WP_271430774.1">
    <property type="nucleotide sequence ID" value="NZ_JAQIOY010000001.1"/>
</dbReference>
<dbReference type="InterPro" id="IPR020904">
    <property type="entry name" value="Sc_DH/Rdtase_CS"/>
</dbReference>
<evidence type="ECO:0000256" key="1">
    <source>
        <dbReference type="ARBA" id="ARBA00006484"/>
    </source>
</evidence>
<evidence type="ECO:0000256" key="2">
    <source>
        <dbReference type="RuleBase" id="RU000363"/>
    </source>
</evidence>
<reference evidence="3 4" key="1">
    <citation type="submission" date="2023-01" db="EMBL/GenBank/DDBJ databases">
        <title>Thalassococcus onchidii sp. nov., isolated from a marine invertebrate from the South China Sea.</title>
        <authorList>
            <person name="Xu S."/>
            <person name="Liu Z."/>
            <person name="Xu Y."/>
        </authorList>
    </citation>
    <scope>NUCLEOTIDE SEQUENCE [LARGE SCALE GENOMIC DNA]</scope>
    <source>
        <strain evidence="3 4">KCTC 32084</strain>
    </source>
</reference>
<dbReference type="InterPro" id="IPR036291">
    <property type="entry name" value="NAD(P)-bd_dom_sf"/>
</dbReference>
<dbReference type="PROSITE" id="PS00061">
    <property type="entry name" value="ADH_SHORT"/>
    <property type="match status" value="1"/>
</dbReference>
<dbReference type="Proteomes" id="UP001210720">
    <property type="component" value="Unassembled WGS sequence"/>
</dbReference>